<evidence type="ECO:0000313" key="15">
    <source>
        <dbReference type="EMBL" id="AVO40048.1"/>
    </source>
</evidence>
<evidence type="ECO:0000256" key="1">
    <source>
        <dbReference type="ARBA" id="ARBA00001970"/>
    </source>
</evidence>
<keyword evidence="16" id="KW-1185">Reference proteome</keyword>
<evidence type="ECO:0000256" key="9">
    <source>
        <dbReference type="ARBA" id="ARBA00022989"/>
    </source>
</evidence>
<dbReference type="OrthoDB" id="8536275at2"/>
<keyword evidence="4" id="KW-1003">Cell membrane</keyword>
<keyword evidence="6 13" id="KW-0812">Transmembrane</keyword>
<dbReference type="Proteomes" id="UP000239326">
    <property type="component" value="Chromosome"/>
</dbReference>
<dbReference type="PANTHER" id="PTHR30529">
    <property type="entry name" value="CYTOCHROME B561"/>
    <property type="match status" value="1"/>
</dbReference>
<keyword evidence="11 13" id="KW-0472">Membrane</keyword>
<evidence type="ECO:0000256" key="6">
    <source>
        <dbReference type="ARBA" id="ARBA00022692"/>
    </source>
</evidence>
<organism evidence="15 16">
    <name type="scientific">Simplicispira suum</name>
    <dbReference type="NCBI Taxonomy" id="2109915"/>
    <lineage>
        <taxon>Bacteria</taxon>
        <taxon>Pseudomonadati</taxon>
        <taxon>Pseudomonadota</taxon>
        <taxon>Betaproteobacteria</taxon>
        <taxon>Burkholderiales</taxon>
        <taxon>Comamonadaceae</taxon>
        <taxon>Simplicispira</taxon>
    </lineage>
</organism>
<feature type="transmembrane region" description="Helical" evidence="13">
    <location>
        <begin position="85"/>
        <end position="107"/>
    </location>
</feature>
<name>A0A2S0MVZ0_9BURK</name>
<gene>
    <name evidence="15" type="ORF">C6571_00960</name>
</gene>
<sequence length="184" mass="19852">MTSNALAHHYNRWSIALHWLMAVLLVATATTMELKGIYPKGSAGRSLLMSVHYALGLSVFALVWLRLLARALGPTPAIAPPPPAWQVLLAHLVHLALYALMIGLPFLGWMALSAKGAPVALPGGMGLPMLPISESKETARWFKDLHEAGATVGYVLVGLHAAAALFHHYVQRDNTVLRMLPGAR</sequence>
<keyword evidence="3" id="KW-0813">Transport</keyword>
<dbReference type="Pfam" id="PF01292">
    <property type="entry name" value="Ni_hydr_CYTB"/>
    <property type="match status" value="1"/>
</dbReference>
<evidence type="ECO:0000256" key="8">
    <source>
        <dbReference type="ARBA" id="ARBA00022982"/>
    </source>
</evidence>
<feature type="domain" description="Cytochrome b561 bacterial/Ni-hydrogenase" evidence="14">
    <location>
        <begin position="9"/>
        <end position="182"/>
    </location>
</feature>
<feature type="transmembrane region" description="Helical" evidence="13">
    <location>
        <begin position="15"/>
        <end position="34"/>
    </location>
</feature>
<feature type="transmembrane region" description="Helical" evidence="13">
    <location>
        <begin position="46"/>
        <end position="65"/>
    </location>
</feature>
<evidence type="ECO:0000256" key="7">
    <source>
        <dbReference type="ARBA" id="ARBA00022723"/>
    </source>
</evidence>
<dbReference type="GO" id="GO:0020037">
    <property type="term" value="F:heme binding"/>
    <property type="evidence" value="ECO:0007669"/>
    <property type="project" value="TreeGrafter"/>
</dbReference>
<keyword evidence="7" id="KW-0479">Metal-binding</keyword>
<dbReference type="InterPro" id="IPR052168">
    <property type="entry name" value="Cytochrome_b561_oxidase"/>
</dbReference>
<dbReference type="GO" id="GO:0005886">
    <property type="term" value="C:plasma membrane"/>
    <property type="evidence" value="ECO:0007669"/>
    <property type="project" value="UniProtKB-SubCell"/>
</dbReference>
<dbReference type="PANTHER" id="PTHR30529:SF3">
    <property type="entry name" value="CYTOCHROME B561 HOMOLOG 1"/>
    <property type="match status" value="1"/>
</dbReference>
<evidence type="ECO:0000256" key="13">
    <source>
        <dbReference type="SAM" id="Phobius"/>
    </source>
</evidence>
<evidence type="ECO:0000256" key="3">
    <source>
        <dbReference type="ARBA" id="ARBA00022448"/>
    </source>
</evidence>
<evidence type="ECO:0000259" key="14">
    <source>
        <dbReference type="Pfam" id="PF01292"/>
    </source>
</evidence>
<evidence type="ECO:0000256" key="12">
    <source>
        <dbReference type="ARBA" id="ARBA00037975"/>
    </source>
</evidence>
<dbReference type="KEGG" id="simp:C6571_00960"/>
<comment type="similarity">
    <text evidence="12">Belongs to the cytochrome b561 family.</text>
</comment>
<evidence type="ECO:0000256" key="4">
    <source>
        <dbReference type="ARBA" id="ARBA00022475"/>
    </source>
</evidence>
<dbReference type="GO" id="GO:0046872">
    <property type="term" value="F:metal ion binding"/>
    <property type="evidence" value="ECO:0007669"/>
    <property type="project" value="UniProtKB-KW"/>
</dbReference>
<keyword evidence="5" id="KW-0349">Heme</keyword>
<evidence type="ECO:0000256" key="5">
    <source>
        <dbReference type="ARBA" id="ARBA00022617"/>
    </source>
</evidence>
<keyword evidence="9 13" id="KW-1133">Transmembrane helix</keyword>
<accession>A0A2S0MVZ0</accession>
<keyword evidence="10" id="KW-0408">Iron</keyword>
<comment type="cofactor">
    <cofactor evidence="1">
        <name>heme b</name>
        <dbReference type="ChEBI" id="CHEBI:60344"/>
    </cofactor>
</comment>
<evidence type="ECO:0000313" key="16">
    <source>
        <dbReference type="Proteomes" id="UP000239326"/>
    </source>
</evidence>
<keyword evidence="8" id="KW-0249">Electron transport</keyword>
<evidence type="ECO:0000256" key="11">
    <source>
        <dbReference type="ARBA" id="ARBA00023136"/>
    </source>
</evidence>
<proteinExistence type="inferred from homology"/>
<dbReference type="SUPFAM" id="SSF81342">
    <property type="entry name" value="Transmembrane di-heme cytochromes"/>
    <property type="match status" value="1"/>
</dbReference>
<dbReference type="EMBL" id="CP027669">
    <property type="protein sequence ID" value="AVO40048.1"/>
    <property type="molecule type" value="Genomic_DNA"/>
</dbReference>
<dbReference type="InterPro" id="IPR016174">
    <property type="entry name" value="Di-haem_cyt_TM"/>
</dbReference>
<dbReference type="InterPro" id="IPR011577">
    <property type="entry name" value="Cyt_b561_bac/Ni-Hgenase"/>
</dbReference>
<comment type="subcellular location">
    <subcellularLocation>
        <location evidence="2">Cell membrane</location>
        <topology evidence="2">Multi-pass membrane protein</topology>
    </subcellularLocation>
</comment>
<dbReference type="GO" id="GO:0009055">
    <property type="term" value="F:electron transfer activity"/>
    <property type="evidence" value="ECO:0007669"/>
    <property type="project" value="InterPro"/>
</dbReference>
<reference evidence="15 16" key="1">
    <citation type="submission" date="2018-03" db="EMBL/GenBank/DDBJ databases">
        <title>Genome sequencing of Simplicispira sp.</title>
        <authorList>
            <person name="Kim S.-J."/>
            <person name="Heo J."/>
            <person name="Kwon S.-W."/>
        </authorList>
    </citation>
    <scope>NUCLEOTIDE SEQUENCE [LARGE SCALE GENOMIC DNA]</scope>
    <source>
        <strain evidence="15 16">SC1-8</strain>
    </source>
</reference>
<dbReference type="RefSeq" id="WP_106445041.1">
    <property type="nucleotide sequence ID" value="NZ_CP027669.1"/>
</dbReference>
<evidence type="ECO:0000256" key="10">
    <source>
        <dbReference type="ARBA" id="ARBA00023004"/>
    </source>
</evidence>
<dbReference type="AlphaFoldDB" id="A0A2S0MVZ0"/>
<evidence type="ECO:0000256" key="2">
    <source>
        <dbReference type="ARBA" id="ARBA00004651"/>
    </source>
</evidence>
<dbReference type="GO" id="GO:0022904">
    <property type="term" value="P:respiratory electron transport chain"/>
    <property type="evidence" value="ECO:0007669"/>
    <property type="project" value="InterPro"/>
</dbReference>
<protein>
    <submittedName>
        <fullName evidence="15">Cytochrome B</fullName>
    </submittedName>
</protein>